<proteinExistence type="predicted"/>
<gene>
    <name evidence="2" type="ORF">F2P81_014326</name>
</gene>
<dbReference type="AlphaFoldDB" id="A0A6A4SQT0"/>
<dbReference type="Proteomes" id="UP000438429">
    <property type="component" value="Unassembled WGS sequence"/>
</dbReference>
<evidence type="ECO:0000256" key="1">
    <source>
        <dbReference type="SAM" id="MobiDB-lite"/>
    </source>
</evidence>
<name>A0A6A4SQT0_SCOMX</name>
<protein>
    <submittedName>
        <fullName evidence="2">Uncharacterized protein</fullName>
    </submittedName>
</protein>
<sequence length="77" mass="8976">MSSGTVEPEQVTTSQTCSLKRLWVKRGNSKKKKKKKKKSHLLKLRMDSAVRHPRDIRPKMLFVCSSWAEFTRETGRT</sequence>
<accession>A0A6A4SQT0</accession>
<evidence type="ECO:0000313" key="2">
    <source>
        <dbReference type="EMBL" id="KAF0034260.1"/>
    </source>
</evidence>
<feature type="region of interest" description="Disordered" evidence="1">
    <location>
        <begin position="22"/>
        <end position="41"/>
    </location>
</feature>
<evidence type="ECO:0000313" key="3">
    <source>
        <dbReference type="Proteomes" id="UP000438429"/>
    </source>
</evidence>
<reference evidence="2 3" key="1">
    <citation type="submission" date="2019-06" db="EMBL/GenBank/DDBJ databases">
        <title>Draft genomes of female and male turbot (Scophthalmus maximus).</title>
        <authorList>
            <person name="Xu H."/>
            <person name="Xu X.-W."/>
            <person name="Shao C."/>
            <person name="Chen S."/>
        </authorList>
    </citation>
    <scope>NUCLEOTIDE SEQUENCE [LARGE SCALE GENOMIC DNA]</scope>
    <source>
        <strain evidence="2">Ysfricsl-2016a</strain>
        <tissue evidence="2">Blood</tissue>
    </source>
</reference>
<dbReference type="EMBL" id="VEVO01000012">
    <property type="protein sequence ID" value="KAF0034260.1"/>
    <property type="molecule type" value="Genomic_DNA"/>
</dbReference>
<organism evidence="2 3">
    <name type="scientific">Scophthalmus maximus</name>
    <name type="common">Turbot</name>
    <name type="synonym">Psetta maxima</name>
    <dbReference type="NCBI Taxonomy" id="52904"/>
    <lineage>
        <taxon>Eukaryota</taxon>
        <taxon>Metazoa</taxon>
        <taxon>Chordata</taxon>
        <taxon>Craniata</taxon>
        <taxon>Vertebrata</taxon>
        <taxon>Euteleostomi</taxon>
        <taxon>Actinopterygii</taxon>
        <taxon>Neopterygii</taxon>
        <taxon>Teleostei</taxon>
        <taxon>Neoteleostei</taxon>
        <taxon>Acanthomorphata</taxon>
        <taxon>Carangaria</taxon>
        <taxon>Pleuronectiformes</taxon>
        <taxon>Pleuronectoidei</taxon>
        <taxon>Scophthalmidae</taxon>
        <taxon>Scophthalmus</taxon>
    </lineage>
</organism>
<comment type="caution">
    <text evidence="2">The sequence shown here is derived from an EMBL/GenBank/DDBJ whole genome shotgun (WGS) entry which is preliminary data.</text>
</comment>